<proteinExistence type="predicted"/>
<dbReference type="GO" id="GO:0000981">
    <property type="term" value="F:DNA-binding transcription factor activity, RNA polymerase II-specific"/>
    <property type="evidence" value="ECO:0007669"/>
    <property type="project" value="TreeGrafter"/>
</dbReference>
<comment type="subcellular location">
    <subcellularLocation>
        <location evidence="1">Nucleus</location>
    </subcellularLocation>
</comment>
<feature type="region of interest" description="Disordered" evidence="4">
    <location>
        <begin position="128"/>
        <end position="172"/>
    </location>
</feature>
<name>A0A1B6E4D7_9HEMI</name>
<evidence type="ECO:0000256" key="3">
    <source>
        <dbReference type="ARBA" id="ARBA00023242"/>
    </source>
</evidence>
<dbReference type="CDD" id="cd19699">
    <property type="entry name" value="bHLH_TS_dMYOD_like"/>
    <property type="match status" value="1"/>
</dbReference>
<evidence type="ECO:0000313" key="6">
    <source>
        <dbReference type="EMBL" id="JAS32749.1"/>
    </source>
</evidence>
<dbReference type="PANTHER" id="PTHR11534">
    <property type="entry name" value="MYOGENIC FACTOR"/>
    <property type="match status" value="1"/>
</dbReference>
<gene>
    <name evidence="6" type="ORF">g.1247</name>
</gene>
<dbReference type="AlphaFoldDB" id="A0A1B6E4D7"/>
<dbReference type="FunFam" id="4.10.280.10:FF:000005">
    <property type="entry name" value="Myogenic factor"/>
    <property type="match status" value="1"/>
</dbReference>
<dbReference type="Gene3D" id="4.10.280.10">
    <property type="entry name" value="Helix-loop-helix DNA-binding domain"/>
    <property type="match status" value="1"/>
</dbReference>
<sequence length="353" mass="39340">MLRNRFKMEPDTTVNRYPIVHGYQSKPDRKFDFVSNASISYDRYRSFCEEKLSQYKQLSGYQGSGRDEDAVRAKEHCSVTSSHASRQCSLSPSGETVEVTGSDSSGSDCSPLPYPAWIKEQENNRLDASDCLDDDDDSTSGTSEEQHVPHVLAPPTPPSHHHSQTGAQQVPGAHGPRRCLLWACKACKRKTVTVDRRKAATLRERKRLRKVNEAFEVLKRRTTTNPSQRLPKVEILRNAIDYIESLEDILHSDTGTFKLVADSKQGLSSSEYLGTGASVQYLAERLQTFSDSINRFSSANMYENHHIQNSSAGYHIEGATSSLDCLSLIVESINKPPAQPLATDFPAKTLLES</sequence>
<dbReference type="InterPro" id="IPR002546">
    <property type="entry name" value="MyoD_N"/>
</dbReference>
<feature type="domain" description="BHLH" evidence="5">
    <location>
        <begin position="195"/>
        <end position="246"/>
    </location>
</feature>
<dbReference type="GO" id="GO:0005634">
    <property type="term" value="C:nucleus"/>
    <property type="evidence" value="ECO:0007669"/>
    <property type="project" value="UniProtKB-SubCell"/>
</dbReference>
<dbReference type="EMBL" id="GEDC01004549">
    <property type="protein sequence ID" value="JAS32749.1"/>
    <property type="molecule type" value="Transcribed_RNA"/>
</dbReference>
<dbReference type="InterPro" id="IPR039704">
    <property type="entry name" value="Myogenic_factor"/>
</dbReference>
<dbReference type="SUPFAM" id="SSF47459">
    <property type="entry name" value="HLH, helix-loop-helix DNA-binding domain"/>
    <property type="match status" value="1"/>
</dbReference>
<feature type="compositionally biased region" description="Polar residues" evidence="4">
    <location>
        <begin position="82"/>
        <end position="108"/>
    </location>
</feature>
<organism evidence="6">
    <name type="scientific">Clastoptera arizonana</name>
    <name type="common">Arizona spittle bug</name>
    <dbReference type="NCBI Taxonomy" id="38151"/>
    <lineage>
        <taxon>Eukaryota</taxon>
        <taxon>Metazoa</taxon>
        <taxon>Ecdysozoa</taxon>
        <taxon>Arthropoda</taxon>
        <taxon>Hexapoda</taxon>
        <taxon>Insecta</taxon>
        <taxon>Pterygota</taxon>
        <taxon>Neoptera</taxon>
        <taxon>Paraneoptera</taxon>
        <taxon>Hemiptera</taxon>
        <taxon>Auchenorrhyncha</taxon>
        <taxon>Cercopoidea</taxon>
        <taxon>Clastopteridae</taxon>
        <taxon>Clastoptera</taxon>
    </lineage>
</organism>
<dbReference type="InterPro" id="IPR011598">
    <property type="entry name" value="bHLH_dom"/>
</dbReference>
<dbReference type="GO" id="GO:0046983">
    <property type="term" value="F:protein dimerization activity"/>
    <property type="evidence" value="ECO:0007669"/>
    <property type="project" value="InterPro"/>
</dbReference>
<reference evidence="6" key="1">
    <citation type="submission" date="2015-12" db="EMBL/GenBank/DDBJ databases">
        <title>De novo transcriptome assembly of four potential Pierce s Disease insect vectors from Arizona vineyards.</title>
        <authorList>
            <person name="Tassone E.E."/>
        </authorList>
    </citation>
    <scope>NUCLEOTIDE SEQUENCE</scope>
</reference>
<protein>
    <recommendedName>
        <fullName evidence="5">BHLH domain-containing protein</fullName>
    </recommendedName>
</protein>
<feature type="region of interest" description="Disordered" evidence="4">
    <location>
        <begin position="82"/>
        <end position="114"/>
    </location>
</feature>
<dbReference type="PROSITE" id="PS50888">
    <property type="entry name" value="BHLH"/>
    <property type="match status" value="1"/>
</dbReference>
<evidence type="ECO:0000256" key="2">
    <source>
        <dbReference type="ARBA" id="ARBA00023125"/>
    </source>
</evidence>
<evidence type="ECO:0000259" key="5">
    <source>
        <dbReference type="PROSITE" id="PS50888"/>
    </source>
</evidence>
<dbReference type="InterPro" id="IPR036638">
    <property type="entry name" value="HLH_DNA-bd_sf"/>
</dbReference>
<dbReference type="GO" id="GO:0007517">
    <property type="term" value="P:muscle organ development"/>
    <property type="evidence" value="ECO:0007669"/>
    <property type="project" value="InterPro"/>
</dbReference>
<evidence type="ECO:0000256" key="1">
    <source>
        <dbReference type="ARBA" id="ARBA00004123"/>
    </source>
</evidence>
<evidence type="ECO:0000256" key="4">
    <source>
        <dbReference type="SAM" id="MobiDB-lite"/>
    </source>
</evidence>
<accession>A0A1B6E4D7</accession>
<dbReference type="Pfam" id="PF01586">
    <property type="entry name" value="Basic"/>
    <property type="match status" value="1"/>
</dbReference>
<dbReference type="SMART" id="SM00520">
    <property type="entry name" value="BASIC"/>
    <property type="match status" value="1"/>
</dbReference>
<keyword evidence="3" id="KW-0539">Nucleus</keyword>
<dbReference type="Pfam" id="PF00010">
    <property type="entry name" value="HLH"/>
    <property type="match status" value="1"/>
</dbReference>
<dbReference type="PANTHER" id="PTHR11534:SF9">
    <property type="entry name" value="MYOGENIC-DETERMINATION PROTEIN"/>
    <property type="match status" value="1"/>
</dbReference>
<dbReference type="GO" id="GO:0045663">
    <property type="term" value="P:positive regulation of myoblast differentiation"/>
    <property type="evidence" value="ECO:0007669"/>
    <property type="project" value="TreeGrafter"/>
</dbReference>
<keyword evidence="2" id="KW-0238">DNA-binding</keyword>
<dbReference type="GO" id="GO:0000978">
    <property type="term" value="F:RNA polymerase II cis-regulatory region sequence-specific DNA binding"/>
    <property type="evidence" value="ECO:0007669"/>
    <property type="project" value="TreeGrafter"/>
</dbReference>
<dbReference type="SMART" id="SM00353">
    <property type="entry name" value="HLH"/>
    <property type="match status" value="1"/>
</dbReference>